<reference evidence="2" key="1">
    <citation type="journal article" date="2014" name="Genome Biol. Evol.">
        <title>Pangenome evidence for extensive interdomain horizontal transfer affecting lineage core and shell genes in uncultured planktonic thaumarchaeota and euryarchaeota.</title>
        <authorList>
            <person name="Deschamps P."/>
            <person name="Zivanovic Y."/>
            <person name="Moreira D."/>
            <person name="Rodriguez-Valera F."/>
            <person name="Lopez-Garcia P."/>
        </authorList>
    </citation>
    <scope>NUCLEOTIDE SEQUENCE</scope>
</reference>
<evidence type="ECO:0000256" key="1">
    <source>
        <dbReference type="SAM" id="MobiDB-lite"/>
    </source>
</evidence>
<evidence type="ECO:0000313" key="2">
    <source>
        <dbReference type="EMBL" id="AIE92724.1"/>
    </source>
</evidence>
<feature type="compositionally biased region" description="Polar residues" evidence="1">
    <location>
        <begin position="170"/>
        <end position="180"/>
    </location>
</feature>
<feature type="compositionally biased region" description="Low complexity" evidence="1">
    <location>
        <begin position="96"/>
        <end position="112"/>
    </location>
</feature>
<accession>A0A075FMT9</accession>
<name>A0A075FMT9_9EURY</name>
<organism evidence="2">
    <name type="scientific">uncultured marine group II/III euryarchaeote AD1000_26_F08</name>
    <dbReference type="NCBI Taxonomy" id="1457745"/>
    <lineage>
        <taxon>Archaea</taxon>
        <taxon>Methanobacteriati</taxon>
        <taxon>Methanobacteriota</taxon>
        <taxon>environmental samples</taxon>
    </lineage>
</organism>
<sequence length="198" mass="20925">MERRNSSDETTRLMILGTSSPSPLIAERSFSLSINASLRSNLWVSPPPMWIAHLSSNPHSVLRVAATRMVRPASAHLVLFVAIPESLPSRFSRILSSRSTSSATPRSVATTSPLAIGPPSTGPHCIEHSGKCLSNNLSATGRPHKIPAALAVIFASTNPPGPSPPPCSSATIASTHLSMESRNRGVGSPPDHSRSERS</sequence>
<dbReference type="AlphaFoldDB" id="A0A075FMT9"/>
<feature type="region of interest" description="Disordered" evidence="1">
    <location>
        <begin position="157"/>
        <end position="198"/>
    </location>
</feature>
<protein>
    <submittedName>
        <fullName evidence="2">Uncharacterized protein</fullName>
    </submittedName>
</protein>
<dbReference type="EMBL" id="KF900374">
    <property type="protein sequence ID" value="AIE92724.1"/>
    <property type="molecule type" value="Genomic_DNA"/>
</dbReference>
<feature type="region of interest" description="Disordered" evidence="1">
    <location>
        <begin position="96"/>
        <end position="116"/>
    </location>
</feature>
<proteinExistence type="predicted"/>